<name>A0A644VHV5_9ZZZZ</name>
<feature type="domain" description="Mannosyl-glycoprotein endo-beta-N-acetylglucosamidase-like" evidence="1">
    <location>
        <begin position="148"/>
        <end position="276"/>
    </location>
</feature>
<organism evidence="2">
    <name type="scientific">bioreactor metagenome</name>
    <dbReference type="NCBI Taxonomy" id="1076179"/>
    <lineage>
        <taxon>unclassified sequences</taxon>
        <taxon>metagenomes</taxon>
        <taxon>ecological metagenomes</taxon>
    </lineage>
</organism>
<evidence type="ECO:0000259" key="1">
    <source>
        <dbReference type="Pfam" id="PF01832"/>
    </source>
</evidence>
<protein>
    <recommendedName>
        <fullName evidence="1">Mannosyl-glycoprotein endo-beta-N-acetylglucosamidase-like domain-containing protein</fullName>
    </recommendedName>
</protein>
<accession>A0A644VHV5</accession>
<comment type="caution">
    <text evidence="2">The sequence shown here is derived from an EMBL/GenBank/DDBJ whole genome shotgun (WGS) entry which is preliminary data.</text>
</comment>
<reference evidence="2" key="1">
    <citation type="submission" date="2019-08" db="EMBL/GenBank/DDBJ databases">
        <authorList>
            <person name="Kucharzyk K."/>
            <person name="Murdoch R.W."/>
            <person name="Higgins S."/>
            <person name="Loffler F."/>
        </authorList>
    </citation>
    <scope>NUCLEOTIDE SEQUENCE</scope>
</reference>
<dbReference type="Gene3D" id="1.10.530.10">
    <property type="match status" value="1"/>
</dbReference>
<dbReference type="InterPro" id="IPR002901">
    <property type="entry name" value="MGlyc_endo_b_GlcNAc-like_dom"/>
</dbReference>
<evidence type="ECO:0000313" key="2">
    <source>
        <dbReference type="EMBL" id="MPL90861.1"/>
    </source>
</evidence>
<dbReference type="EMBL" id="VSSQ01000315">
    <property type="protein sequence ID" value="MPL90861.1"/>
    <property type="molecule type" value="Genomic_DNA"/>
</dbReference>
<dbReference type="AlphaFoldDB" id="A0A644VHV5"/>
<gene>
    <name evidence="2" type="ORF">SDC9_36918</name>
</gene>
<dbReference type="GO" id="GO:0004040">
    <property type="term" value="F:amidase activity"/>
    <property type="evidence" value="ECO:0007669"/>
    <property type="project" value="InterPro"/>
</dbReference>
<proteinExistence type="predicted"/>
<dbReference type="Pfam" id="PF01832">
    <property type="entry name" value="Glucosaminidase"/>
    <property type="match status" value="1"/>
</dbReference>
<sequence>MRKLPIYVMTLALCYNMGFTVLPVEAALYKTDVKGALAAQDNKYKVVKKQNTVITVKGAYLPLVDVIAVAKKNDEKQACKDNKPKDPSYAIIEKLILGTDGQIADLPVNYKQITIAGEGEVTKAQATAFIKIYNNKLPIAATPGQIVDYYYREAGREGIKWDMALCQALLETGFFNFGGTVVPEQNNYCGLGTTNATTRGVYFFTPLEGVRAHIQHLMAYSVLAAPKTKIIDPRYYLVHDGKKKTGFFNYWSQLNGKWATSSNYSEKIIDIHEKMKKVISVSGSEIW</sequence>